<dbReference type="InterPro" id="IPR017938">
    <property type="entry name" value="Riboflavin_synthase-like_b-brl"/>
</dbReference>
<dbReference type="InterPro" id="IPR008333">
    <property type="entry name" value="Cbr1-like_FAD-bd_dom"/>
</dbReference>
<dbReference type="GO" id="GO:0016491">
    <property type="term" value="F:oxidoreductase activity"/>
    <property type="evidence" value="ECO:0007669"/>
    <property type="project" value="InterPro"/>
</dbReference>
<dbReference type="SUPFAM" id="SSF52343">
    <property type="entry name" value="Ferredoxin reductase-like, C-terminal NADP-linked domain"/>
    <property type="match status" value="1"/>
</dbReference>
<dbReference type="InterPro" id="IPR017927">
    <property type="entry name" value="FAD-bd_FR_type"/>
</dbReference>
<dbReference type="Pfam" id="PF00970">
    <property type="entry name" value="FAD_binding_6"/>
    <property type="match status" value="1"/>
</dbReference>
<organism evidence="2 3">
    <name type="scientific">Candidatus Amesbacteria bacterium RIFCSPHIGHO2_01_FULL_48_32b</name>
    <dbReference type="NCBI Taxonomy" id="1797253"/>
    <lineage>
        <taxon>Bacteria</taxon>
        <taxon>Candidatus Amesiibacteriota</taxon>
    </lineage>
</organism>
<name>A0A1F4YD71_9BACT</name>
<accession>A0A1F4YD71</accession>
<dbReference type="EMBL" id="MEXH01000026">
    <property type="protein sequence ID" value="OGC91937.1"/>
    <property type="molecule type" value="Genomic_DNA"/>
</dbReference>
<reference evidence="2 3" key="1">
    <citation type="journal article" date="2016" name="Nat. Commun.">
        <title>Thousands of microbial genomes shed light on interconnected biogeochemical processes in an aquifer system.</title>
        <authorList>
            <person name="Anantharaman K."/>
            <person name="Brown C.T."/>
            <person name="Hug L.A."/>
            <person name="Sharon I."/>
            <person name="Castelle C.J."/>
            <person name="Probst A.J."/>
            <person name="Thomas B.C."/>
            <person name="Singh A."/>
            <person name="Wilkins M.J."/>
            <person name="Karaoz U."/>
            <person name="Brodie E.L."/>
            <person name="Williams K.H."/>
            <person name="Hubbard S.S."/>
            <person name="Banfield J.F."/>
        </authorList>
    </citation>
    <scope>NUCLEOTIDE SEQUENCE [LARGE SCALE GENOMIC DNA]</scope>
</reference>
<dbReference type="PRINTS" id="PR00410">
    <property type="entry name" value="PHEHYDRXLASE"/>
</dbReference>
<comment type="caution">
    <text evidence="2">The sequence shown here is derived from an EMBL/GenBank/DDBJ whole genome shotgun (WGS) entry which is preliminary data.</text>
</comment>
<protein>
    <recommendedName>
        <fullName evidence="1">FAD-binding FR-type domain-containing protein</fullName>
    </recommendedName>
</protein>
<evidence type="ECO:0000313" key="2">
    <source>
        <dbReference type="EMBL" id="OGC91937.1"/>
    </source>
</evidence>
<gene>
    <name evidence="2" type="ORF">A2876_03270</name>
</gene>
<dbReference type="AlphaFoldDB" id="A0A1F4YD71"/>
<feature type="domain" description="FAD-binding FR-type" evidence="1">
    <location>
        <begin position="1"/>
        <end position="95"/>
    </location>
</feature>
<dbReference type="Proteomes" id="UP000178176">
    <property type="component" value="Unassembled WGS sequence"/>
</dbReference>
<dbReference type="PANTHER" id="PTHR47354">
    <property type="entry name" value="NADH OXIDOREDUCTASE HCR"/>
    <property type="match status" value="1"/>
</dbReference>
<sequence length="191" mass="21327">MHARVIFLKRLSKNYWLLQLTKPEGLNFKAGQYISLKVHPDGHRRSYSLSDPPSSSHMNLLADVSPMGLGSKYILSLHPGSLVDFIGPLGKFIKTSDGLFLAGGSGIAPFLSMRAGPILWSLHRKSEVFDTGLNPLIFYTRDFLTQYLKSIQDLKNYHIYLCGSRPYVSGMTKLLISLGVISTQLHAEKFV</sequence>
<dbReference type="InterPro" id="IPR050415">
    <property type="entry name" value="MRET"/>
</dbReference>
<evidence type="ECO:0000259" key="1">
    <source>
        <dbReference type="PROSITE" id="PS51384"/>
    </source>
</evidence>
<evidence type="ECO:0000313" key="3">
    <source>
        <dbReference type="Proteomes" id="UP000178176"/>
    </source>
</evidence>
<dbReference type="InterPro" id="IPR039261">
    <property type="entry name" value="FNR_nucleotide-bd"/>
</dbReference>
<dbReference type="PANTHER" id="PTHR47354:SF5">
    <property type="entry name" value="PROTEIN RFBI"/>
    <property type="match status" value="1"/>
</dbReference>
<dbReference type="Gene3D" id="2.40.30.10">
    <property type="entry name" value="Translation factors"/>
    <property type="match status" value="1"/>
</dbReference>
<dbReference type="SUPFAM" id="SSF63380">
    <property type="entry name" value="Riboflavin synthase domain-like"/>
    <property type="match status" value="1"/>
</dbReference>
<dbReference type="Gene3D" id="3.40.50.80">
    <property type="entry name" value="Nucleotide-binding domain of ferredoxin-NADP reductase (FNR) module"/>
    <property type="match status" value="1"/>
</dbReference>
<proteinExistence type="predicted"/>
<dbReference type="PROSITE" id="PS51384">
    <property type="entry name" value="FAD_FR"/>
    <property type="match status" value="1"/>
</dbReference>